<dbReference type="OrthoDB" id="3538176at2"/>
<evidence type="ECO:0000256" key="1">
    <source>
        <dbReference type="SAM" id="MobiDB-lite"/>
    </source>
</evidence>
<reference evidence="2 3" key="1">
    <citation type="submission" date="2018-12" db="EMBL/GenBank/DDBJ databases">
        <title>Draft genome sequence of Embleya hyalina NBRC 13850T.</title>
        <authorList>
            <person name="Komaki H."/>
            <person name="Hosoyama A."/>
            <person name="Kimura A."/>
            <person name="Ichikawa N."/>
            <person name="Tamura T."/>
        </authorList>
    </citation>
    <scope>NUCLEOTIDE SEQUENCE [LARGE SCALE GENOMIC DNA]</scope>
    <source>
        <strain evidence="2 3">NBRC 13850</strain>
    </source>
</reference>
<dbReference type="EMBL" id="BIFH01000015">
    <property type="protein sequence ID" value="GCD94070.1"/>
    <property type="molecule type" value="Genomic_DNA"/>
</dbReference>
<dbReference type="AlphaFoldDB" id="A0A401YHM8"/>
<evidence type="ECO:0000313" key="3">
    <source>
        <dbReference type="Proteomes" id="UP000286931"/>
    </source>
</evidence>
<evidence type="ECO:0000313" key="2">
    <source>
        <dbReference type="EMBL" id="GCD94070.1"/>
    </source>
</evidence>
<accession>A0A401YHM8</accession>
<comment type="caution">
    <text evidence="2">The sequence shown here is derived from an EMBL/GenBank/DDBJ whole genome shotgun (WGS) entry which is preliminary data.</text>
</comment>
<keyword evidence="3" id="KW-1185">Reference proteome</keyword>
<organism evidence="2 3">
    <name type="scientific">Embleya hyalina</name>
    <dbReference type="NCBI Taxonomy" id="516124"/>
    <lineage>
        <taxon>Bacteria</taxon>
        <taxon>Bacillati</taxon>
        <taxon>Actinomycetota</taxon>
        <taxon>Actinomycetes</taxon>
        <taxon>Kitasatosporales</taxon>
        <taxon>Streptomycetaceae</taxon>
        <taxon>Embleya</taxon>
    </lineage>
</organism>
<protein>
    <submittedName>
        <fullName evidence="2">Uncharacterized protein</fullName>
    </submittedName>
</protein>
<sequence>MARADLNVQTPARTGTTPTFTPAVTDGHAFANNGRRYLRIKNTDASVKTVTVVSPPLPDGRGVDPIPITVPATTGDVVTPCWPASYNQPSGKVHLDYSATTGVSVAVIEIASA</sequence>
<gene>
    <name evidence="2" type="ORF">EHYA_01726</name>
</gene>
<feature type="compositionally biased region" description="Low complexity" evidence="1">
    <location>
        <begin position="10"/>
        <end position="25"/>
    </location>
</feature>
<proteinExistence type="predicted"/>
<feature type="region of interest" description="Disordered" evidence="1">
    <location>
        <begin position="1"/>
        <end position="27"/>
    </location>
</feature>
<dbReference type="Proteomes" id="UP000286931">
    <property type="component" value="Unassembled WGS sequence"/>
</dbReference>
<dbReference type="RefSeq" id="WP_126636296.1">
    <property type="nucleotide sequence ID" value="NZ_BIFH01000015.1"/>
</dbReference>
<name>A0A401YHM8_9ACTN</name>